<feature type="compositionally biased region" description="Polar residues" evidence="1">
    <location>
        <begin position="1253"/>
        <end position="1264"/>
    </location>
</feature>
<feature type="compositionally biased region" description="Basic and acidic residues" evidence="1">
    <location>
        <begin position="560"/>
        <end position="569"/>
    </location>
</feature>
<feature type="region of interest" description="Disordered" evidence="1">
    <location>
        <begin position="437"/>
        <end position="638"/>
    </location>
</feature>
<feature type="compositionally biased region" description="Low complexity" evidence="1">
    <location>
        <begin position="719"/>
        <end position="729"/>
    </location>
</feature>
<feature type="region of interest" description="Disordered" evidence="1">
    <location>
        <begin position="656"/>
        <end position="750"/>
    </location>
</feature>
<gene>
    <name evidence="2" type="ORF">L211DRAFT_565124</name>
</gene>
<feature type="region of interest" description="Disordered" evidence="1">
    <location>
        <begin position="806"/>
        <end position="832"/>
    </location>
</feature>
<feature type="compositionally biased region" description="Low complexity" evidence="1">
    <location>
        <begin position="1"/>
        <end position="39"/>
    </location>
</feature>
<evidence type="ECO:0000313" key="2">
    <source>
        <dbReference type="EMBL" id="RPB27687.1"/>
    </source>
</evidence>
<feature type="compositionally biased region" description="Polar residues" evidence="1">
    <location>
        <begin position="806"/>
        <end position="818"/>
    </location>
</feature>
<feature type="region of interest" description="Disordered" evidence="1">
    <location>
        <begin position="1242"/>
        <end position="1264"/>
    </location>
</feature>
<feature type="compositionally biased region" description="Low complexity" evidence="1">
    <location>
        <begin position="170"/>
        <end position="197"/>
    </location>
</feature>
<name>A0A3N4LXU1_9PEZI</name>
<evidence type="ECO:0008006" key="4">
    <source>
        <dbReference type="Google" id="ProtNLM"/>
    </source>
</evidence>
<feature type="compositionally biased region" description="Low complexity" evidence="1">
    <location>
        <begin position="266"/>
        <end position="284"/>
    </location>
</feature>
<sequence>MSSASSAVSRYGSAGAATTTSAQSSTSNSSSLKPKPSTSRLKPRGFLPSSTLSPPPRSNFARAKTEPTASLPTTGPSGSSSLPQRKPSTLSKAPSSIPKPTMTSTIPTVMPTTQSKLKTSPPSRQYAAFSIGSSASRPSPSLGSTVSSDKSEKKPRNVIRRKNSSSNSQFTFGLGSLRSGSTTSANGSTTSITSTSSYAGMGSKSGASAMVLGIPLPTNMSSSSFHHYSNSSASSSVPRISTRDLPPPVNINAAHSSGSSIHRNESPSNFSMASSPSSISSHSPGLPPPGFRQRTQSPNRPPVTRNRSGSIGQILNDLGDSKAKCDAEKGLDSVRESTTSTSSSSTVRGGAQESEGGRQKAVPSTPPPPPLPSYLNTSRMASPPVPAKNQSPMLPFGTCRSKNSNAVPTRPSREGTPDLHTSGLGLSIPVIQSNLTTGPHVKTRSRSIGTIGLGIGIKPTAQRKGSAPSSTPPPPSPSYPPSASGSRRPSVTNTGAGTHNVPNLGVTSPTIGFAYNSLPTAIPTRKRGDSIESGPRERSPTRASPGRPPRPGLFSRGRSKTSDQIELRKGPAAGTGHEGYGNYSRQTRGRSGSNTSTSGSWGRSGSQSSITSDSNFGSGGGSRSGRRSGSREGRVDMDDYFMDKLKPVVLAGGGEVVENQNLSSPEYRPRNGSISEQGGFTMSRSGSENMSSDSKAPGSREGQGYPQVTSGKVFGARRAATPIPAPIKISGQPFSHARTPPIIQDPKRPREVKQAVSDAHRKLEKAFTPVLGQEAWAGDLYSQISPPLATDPLPTVPTKTKRWNFLQRSQNSSKNSPAATVPITGRRQPRPAHYAIMDSLEQQEAAHVKDLMLELRNKCKEPHEQLESNRSYTTAVRKQQHVDSILLPEPPLPLQPSASPRPPSPPTKSPSPGVNVTPALSPLPLVQSPPLPRKNTPEAEFIEANKHEIRQAKANERKRLQQAGGRLPILGFGKKSDSSRQAGTLVSSQPGPSSHRSRPSESEIQQSTKSGQKPIPGKLPSLQIHFPKQVRFGSPEGWSAPAHIAAGHVENSLAQQIAAKNFALQPVTAREPQQQIDWSGYALGNVNANTTTLGLPANEVCDSLDAADANVKSCDWPIRKDSIPSVAGDHFLTIPFVPADILTPRAAKEFERAELPFAPEEETDDVWSEYDDLLEDNDYFGRPFSLELELEDAISSPRRSGFKSNTSSLGSPFQFDNYSSVYKAFMEDESVTINNAYCRESPTLPNHDDLRPSESSANSDKTNSTIFELDESPILEMAQFATATSAPPKIKVIPLREGQHKNQPPPTPFSLTKFLQYYTGAGIQENDDSGVLNAIDAVHHSNGSTKSRVSNGSNSSNGSTGSSAFSEVGLDDEMKLRLWALMASTWLNFDRVLVSPAHEEFGGVSVKGKEKATHKLRERVEGRILVVDGLGTDEWSYYCALTYPSCTVYNLSPSLNSSEVGAGNDSPTGLSKPPNHKQIHHTSFDTVFPFPVGFFSVVSLRFLPSSSYPSLPFILQQCQRVLAAGGYIEVTVLDADLVNMGNRTKRAVDLNRGIMVREFEETAANATPGTVSCLSASTIAAKAASERTLRLLEKGFEDVNRCLVALPVVGHIDGSISLGSVQGSIDQTHNPVIIKPAELAGDEQGSLRKPIDAHNSNITDVVSKVGRYWYTRTYERVMTGERGESMGRSMWNDKGLLRECSKKKTGMRMLVAYARKPLAVQVEGKSTPKLAVSQGGERKEDMNSNITIPITPGVFPKPLSVKKTGQKSVAFRE</sequence>
<feature type="compositionally biased region" description="Polar residues" evidence="1">
    <location>
        <begin position="491"/>
        <end position="510"/>
    </location>
</feature>
<feature type="region of interest" description="Disordered" evidence="1">
    <location>
        <begin position="1730"/>
        <end position="1749"/>
    </location>
</feature>
<evidence type="ECO:0000256" key="1">
    <source>
        <dbReference type="SAM" id="MobiDB-lite"/>
    </source>
</evidence>
<feature type="region of interest" description="Disordered" evidence="1">
    <location>
        <begin position="962"/>
        <end position="1020"/>
    </location>
</feature>
<keyword evidence="3" id="KW-1185">Reference proteome</keyword>
<feature type="compositionally biased region" description="Low complexity" evidence="1">
    <location>
        <begin position="584"/>
        <end position="614"/>
    </location>
</feature>
<feature type="compositionally biased region" description="Low complexity" evidence="1">
    <location>
        <begin position="481"/>
        <end position="490"/>
    </location>
</feature>
<feature type="region of interest" description="Disordered" evidence="1">
    <location>
        <begin position="1342"/>
        <end position="1366"/>
    </location>
</feature>
<feature type="compositionally biased region" description="Low complexity" evidence="1">
    <location>
        <begin position="1350"/>
        <end position="1363"/>
    </location>
</feature>
<feature type="compositionally biased region" description="Low complexity" evidence="1">
    <location>
        <begin position="130"/>
        <end position="144"/>
    </location>
</feature>
<dbReference type="OrthoDB" id="5382952at2759"/>
<dbReference type="Proteomes" id="UP000267821">
    <property type="component" value="Unassembled WGS sequence"/>
</dbReference>
<protein>
    <recommendedName>
        <fullName evidence="4">Methyltransferase type 11 domain-containing protein</fullName>
    </recommendedName>
</protein>
<evidence type="ECO:0000313" key="3">
    <source>
        <dbReference type="Proteomes" id="UP000267821"/>
    </source>
</evidence>
<dbReference type="STRING" id="1051890.A0A3N4LXU1"/>
<feature type="compositionally biased region" description="Pro residues" evidence="1">
    <location>
        <begin position="888"/>
        <end position="909"/>
    </location>
</feature>
<feature type="region of interest" description="Disordered" evidence="1">
    <location>
        <begin position="887"/>
        <end position="937"/>
    </location>
</feature>
<reference evidence="2 3" key="1">
    <citation type="journal article" date="2018" name="Nat. Ecol. Evol.">
        <title>Pezizomycetes genomes reveal the molecular basis of ectomycorrhizal truffle lifestyle.</title>
        <authorList>
            <person name="Murat C."/>
            <person name="Payen T."/>
            <person name="Noel B."/>
            <person name="Kuo A."/>
            <person name="Morin E."/>
            <person name="Chen J."/>
            <person name="Kohler A."/>
            <person name="Krizsan K."/>
            <person name="Balestrini R."/>
            <person name="Da Silva C."/>
            <person name="Montanini B."/>
            <person name="Hainaut M."/>
            <person name="Levati E."/>
            <person name="Barry K.W."/>
            <person name="Belfiori B."/>
            <person name="Cichocki N."/>
            <person name="Clum A."/>
            <person name="Dockter R.B."/>
            <person name="Fauchery L."/>
            <person name="Guy J."/>
            <person name="Iotti M."/>
            <person name="Le Tacon F."/>
            <person name="Lindquist E.A."/>
            <person name="Lipzen A."/>
            <person name="Malagnac F."/>
            <person name="Mello A."/>
            <person name="Molinier V."/>
            <person name="Miyauchi S."/>
            <person name="Poulain J."/>
            <person name="Riccioni C."/>
            <person name="Rubini A."/>
            <person name="Sitrit Y."/>
            <person name="Splivallo R."/>
            <person name="Traeger S."/>
            <person name="Wang M."/>
            <person name="Zifcakova L."/>
            <person name="Wipf D."/>
            <person name="Zambonelli A."/>
            <person name="Paolocci F."/>
            <person name="Nowrousian M."/>
            <person name="Ottonello S."/>
            <person name="Baldrian P."/>
            <person name="Spatafora J.W."/>
            <person name="Henrissat B."/>
            <person name="Nagy L.G."/>
            <person name="Aury J.M."/>
            <person name="Wincker P."/>
            <person name="Grigoriev I.V."/>
            <person name="Bonfante P."/>
            <person name="Martin F.M."/>
        </authorList>
    </citation>
    <scope>NUCLEOTIDE SEQUENCE [LARGE SCALE GENOMIC DNA]</scope>
    <source>
        <strain evidence="2 3">ATCC MYA-4762</strain>
    </source>
</reference>
<proteinExistence type="predicted"/>
<feature type="compositionally biased region" description="Basic and acidic residues" evidence="1">
    <location>
        <begin position="526"/>
        <end position="540"/>
    </location>
</feature>
<feature type="compositionally biased region" description="Pro residues" evidence="1">
    <location>
        <begin position="470"/>
        <end position="480"/>
    </location>
</feature>
<feature type="compositionally biased region" description="Basic and acidic residues" evidence="1">
    <location>
        <begin position="319"/>
        <end position="335"/>
    </location>
</feature>
<feature type="compositionally biased region" description="Polar residues" evidence="1">
    <location>
        <begin position="672"/>
        <end position="694"/>
    </location>
</feature>
<feature type="compositionally biased region" description="Polar residues" evidence="1">
    <location>
        <begin position="101"/>
        <end position="123"/>
    </location>
</feature>
<feature type="region of interest" description="Disordered" evidence="1">
    <location>
        <begin position="1"/>
        <end position="203"/>
    </location>
</feature>
<feature type="compositionally biased region" description="Low complexity" evidence="1">
    <location>
        <begin position="337"/>
        <end position="346"/>
    </location>
</feature>
<feature type="compositionally biased region" description="Low complexity" evidence="1">
    <location>
        <begin position="70"/>
        <end position="83"/>
    </location>
</feature>
<accession>A0A3N4LXU1</accession>
<feature type="compositionally biased region" description="Basic and acidic residues" evidence="1">
    <location>
        <begin position="629"/>
        <end position="638"/>
    </location>
</feature>
<dbReference type="EMBL" id="ML121531">
    <property type="protein sequence ID" value="RPB27687.1"/>
    <property type="molecule type" value="Genomic_DNA"/>
</dbReference>
<dbReference type="InParanoid" id="A0A3N4LXU1"/>
<feature type="compositionally biased region" description="Low complexity" evidence="1">
    <location>
        <begin position="225"/>
        <end position="240"/>
    </location>
</feature>
<organism evidence="2 3">
    <name type="scientific">Terfezia boudieri ATCC MYA-4762</name>
    <dbReference type="NCBI Taxonomy" id="1051890"/>
    <lineage>
        <taxon>Eukaryota</taxon>
        <taxon>Fungi</taxon>
        <taxon>Dikarya</taxon>
        <taxon>Ascomycota</taxon>
        <taxon>Pezizomycotina</taxon>
        <taxon>Pezizomycetes</taxon>
        <taxon>Pezizales</taxon>
        <taxon>Pezizaceae</taxon>
        <taxon>Terfezia</taxon>
    </lineage>
</organism>
<feature type="region of interest" description="Disordered" evidence="1">
    <location>
        <begin position="225"/>
        <end position="423"/>
    </location>
</feature>